<keyword evidence="6" id="KW-0324">Glycolysis</keyword>
<dbReference type="InterPro" id="IPR001312">
    <property type="entry name" value="Hexokinase"/>
</dbReference>
<comment type="similarity">
    <text evidence="1 6">Belongs to the hexokinase family.</text>
</comment>
<dbReference type="UniPathway" id="UPA00109">
    <property type="reaction ID" value="UER00180"/>
</dbReference>
<dbReference type="GO" id="GO:0005829">
    <property type="term" value="C:cytosol"/>
    <property type="evidence" value="ECO:0007669"/>
    <property type="project" value="TreeGrafter"/>
</dbReference>
<dbReference type="GO" id="GO:0006013">
    <property type="term" value="P:mannose metabolic process"/>
    <property type="evidence" value="ECO:0007669"/>
    <property type="project" value="TreeGrafter"/>
</dbReference>
<dbReference type="Proteomes" id="UP000262825">
    <property type="component" value="Unassembled WGS sequence"/>
</dbReference>
<evidence type="ECO:0000256" key="2">
    <source>
        <dbReference type="ARBA" id="ARBA00022679"/>
    </source>
</evidence>
<evidence type="ECO:0000256" key="6">
    <source>
        <dbReference type="RuleBase" id="RU362007"/>
    </source>
</evidence>
<name>A0A376B3R3_9ASCO</name>
<dbReference type="GO" id="GO:0008865">
    <property type="term" value="F:fructokinase activity"/>
    <property type="evidence" value="ECO:0007669"/>
    <property type="project" value="TreeGrafter"/>
</dbReference>
<evidence type="ECO:0000259" key="8">
    <source>
        <dbReference type="Pfam" id="PF03727"/>
    </source>
</evidence>
<dbReference type="PANTHER" id="PTHR19443">
    <property type="entry name" value="HEXOKINASE"/>
    <property type="match status" value="1"/>
</dbReference>
<evidence type="ECO:0000313" key="10">
    <source>
        <dbReference type="Proteomes" id="UP000262825"/>
    </source>
</evidence>
<dbReference type="Gene3D" id="3.40.367.20">
    <property type="match status" value="1"/>
</dbReference>
<proteinExistence type="inferred from homology"/>
<dbReference type="InterPro" id="IPR022672">
    <property type="entry name" value="Hexokinase_N"/>
</dbReference>
<keyword evidence="5 6" id="KW-0067">ATP-binding</keyword>
<keyword evidence="3 6" id="KW-0547">Nucleotide-binding</keyword>
<dbReference type="Pfam" id="PF03727">
    <property type="entry name" value="Hexokinase_2"/>
    <property type="match status" value="1"/>
</dbReference>
<dbReference type="GO" id="GO:0005524">
    <property type="term" value="F:ATP binding"/>
    <property type="evidence" value="ECO:0007669"/>
    <property type="project" value="UniProtKB-UniRule"/>
</dbReference>
<evidence type="ECO:0000313" key="9">
    <source>
        <dbReference type="EMBL" id="SSD58760.1"/>
    </source>
</evidence>
<dbReference type="GO" id="GO:0006006">
    <property type="term" value="P:glucose metabolic process"/>
    <property type="evidence" value="ECO:0007669"/>
    <property type="project" value="TreeGrafter"/>
</dbReference>
<dbReference type="Gene3D" id="3.30.420.40">
    <property type="match status" value="1"/>
</dbReference>
<dbReference type="EMBL" id="UFAJ01000044">
    <property type="protein sequence ID" value="SSD58760.1"/>
    <property type="molecule type" value="Genomic_DNA"/>
</dbReference>
<evidence type="ECO:0000256" key="3">
    <source>
        <dbReference type="ARBA" id="ARBA00022741"/>
    </source>
</evidence>
<dbReference type="Pfam" id="PF00349">
    <property type="entry name" value="Hexokinase_1"/>
    <property type="match status" value="1"/>
</dbReference>
<gene>
    <name evidence="9" type="ORF">SCODWIG_00521</name>
</gene>
<dbReference type="AlphaFoldDB" id="A0A376B3R3"/>
<evidence type="ECO:0000259" key="7">
    <source>
        <dbReference type="Pfam" id="PF00349"/>
    </source>
</evidence>
<organism evidence="9 10">
    <name type="scientific">Saccharomycodes ludwigii</name>
    <dbReference type="NCBI Taxonomy" id="36035"/>
    <lineage>
        <taxon>Eukaryota</taxon>
        <taxon>Fungi</taxon>
        <taxon>Dikarya</taxon>
        <taxon>Ascomycota</taxon>
        <taxon>Saccharomycotina</taxon>
        <taxon>Saccharomycetes</taxon>
        <taxon>Saccharomycodales</taxon>
        <taxon>Saccharomycodaceae</taxon>
        <taxon>Saccharomycodes</taxon>
    </lineage>
</organism>
<dbReference type="GO" id="GO:0005739">
    <property type="term" value="C:mitochondrion"/>
    <property type="evidence" value="ECO:0007669"/>
    <property type="project" value="TreeGrafter"/>
</dbReference>
<feature type="domain" description="Hexokinase N-terminal" evidence="7">
    <location>
        <begin position="15"/>
        <end position="174"/>
    </location>
</feature>
<evidence type="ECO:0000256" key="4">
    <source>
        <dbReference type="ARBA" id="ARBA00022777"/>
    </source>
</evidence>
<dbReference type="GO" id="GO:0004340">
    <property type="term" value="F:glucokinase activity"/>
    <property type="evidence" value="ECO:0007669"/>
    <property type="project" value="TreeGrafter"/>
</dbReference>
<dbReference type="VEuPathDB" id="FungiDB:SCODWIG_00521"/>
<dbReference type="InterPro" id="IPR022673">
    <property type="entry name" value="Hexokinase_C"/>
</dbReference>
<dbReference type="PRINTS" id="PR00475">
    <property type="entry name" value="HEXOKINASE"/>
</dbReference>
<evidence type="ECO:0000256" key="5">
    <source>
        <dbReference type="ARBA" id="ARBA00022840"/>
    </source>
</evidence>
<protein>
    <recommendedName>
        <fullName evidence="6">Phosphotransferase</fullName>
        <ecNumber evidence="6">2.7.1.-</ecNumber>
    </recommendedName>
</protein>
<accession>A0A376B3R3</accession>
<dbReference type="EC" id="2.7.1.-" evidence="6"/>
<dbReference type="GO" id="GO:0001678">
    <property type="term" value="P:intracellular glucose homeostasis"/>
    <property type="evidence" value="ECO:0007669"/>
    <property type="project" value="InterPro"/>
</dbReference>
<dbReference type="InterPro" id="IPR043129">
    <property type="entry name" value="ATPase_NBD"/>
</dbReference>
<feature type="domain" description="Hexokinase C-terminal" evidence="8">
    <location>
        <begin position="180"/>
        <end position="422"/>
    </location>
</feature>
<dbReference type="PROSITE" id="PS51748">
    <property type="entry name" value="HEXOKINASE_2"/>
    <property type="match status" value="1"/>
</dbReference>
<dbReference type="CDD" id="cd24000">
    <property type="entry name" value="ASKHA_NBD_HK"/>
    <property type="match status" value="1"/>
</dbReference>
<evidence type="ECO:0000256" key="1">
    <source>
        <dbReference type="ARBA" id="ARBA00009225"/>
    </source>
</evidence>
<keyword evidence="4 6" id="KW-0418">Kinase</keyword>
<dbReference type="GO" id="GO:0005536">
    <property type="term" value="F:D-glucose binding"/>
    <property type="evidence" value="ECO:0007669"/>
    <property type="project" value="InterPro"/>
</dbReference>
<dbReference type="SUPFAM" id="SSF53067">
    <property type="entry name" value="Actin-like ATPase domain"/>
    <property type="match status" value="2"/>
</dbReference>
<keyword evidence="2 6" id="KW-0808">Transferase</keyword>
<dbReference type="PANTHER" id="PTHR19443:SF24">
    <property type="entry name" value="PHOSPHOTRANSFERASE"/>
    <property type="match status" value="1"/>
</dbReference>
<dbReference type="GO" id="GO:0019158">
    <property type="term" value="F:mannokinase activity"/>
    <property type="evidence" value="ECO:0007669"/>
    <property type="project" value="TreeGrafter"/>
</dbReference>
<sequence>MFDAIYKSYNSMRPFFNVVPNQEVNGTCFVIDIGGSTLRISMVELSFNYQINCILSESWCIADDNKVIDKDWLKWIISKFKGFLQTLKIKHKVDLSNNNGKFKVGITWSFPMVQKDASNRGEISDLGKGFEVCQEYFGGDLKDIFENNFREEGLDIDVGSIVNDSIAVFVTGAYLVKSKLALVLGTGLNSCFAINNSLFGQHKRLPLSVNSPSDKVLVNAESSFFGYNLQKYVTDIDKQMCAFWNLNYEQYLPPHLTTDQYGVFQPLELLTAGRYIPEIIRLTIAKVFAECSFVIPSLFTKGKYCCDAEFFAKLYIDVNQVSGLKPDKYELVKDIIDVVIKRASLILAMYIIALLQLAEATTSATSARETVYISVVGSMLKYFPGYKGKVEGYLNFYCKRLNLPKVEFIFLENSSIYGASISCF</sequence>
<keyword evidence="10" id="KW-1185">Reference proteome</keyword>
<reference evidence="10" key="1">
    <citation type="submission" date="2018-06" db="EMBL/GenBank/DDBJ databases">
        <authorList>
            <person name="Guldener U."/>
        </authorList>
    </citation>
    <scope>NUCLEOTIDE SEQUENCE [LARGE SCALE GENOMIC DNA]</scope>
    <source>
        <strain evidence="10">UTAD17</strain>
    </source>
</reference>
<dbReference type="GO" id="GO:0006096">
    <property type="term" value="P:glycolytic process"/>
    <property type="evidence" value="ECO:0007669"/>
    <property type="project" value="UniProtKB-UniPathway"/>
</dbReference>